<reference evidence="11" key="2">
    <citation type="submission" date="2021-02" db="UniProtKB">
        <authorList>
            <consortium name="EnsemblMetazoa"/>
        </authorList>
    </citation>
    <scope>IDENTIFICATION</scope>
    <source>
        <strain evidence="11">JHB</strain>
    </source>
</reference>
<dbReference type="SUPFAM" id="SSF160059">
    <property type="entry name" value="PriA/YqbF domain"/>
    <property type="match status" value="1"/>
</dbReference>
<evidence type="ECO:0000256" key="1">
    <source>
        <dbReference type="ARBA" id="ARBA00004123"/>
    </source>
</evidence>
<dbReference type="OMA" id="ILETAWI"/>
<sequence length="242" mass="27847">MSRYGLSADDDRFLAEMDQSEDVGADAAPEEGEDNQPDDSDGEEIQMTSKQVLDALQRAWMNEKFAVQILPYEEPIVDMVLSQLVYMEENLASTNKNEMLYIAHRMEVERIRYLLASYHRCRLQKIEEYTFHILDEESKRAAGEKRLSAGELQFATDFYKSVESHFHQVAVRHMPRSCQDDENIRKVVPNLDSHVFVRAKENVAEFSISADHETINVAAGSVHMFKYRDVEPLVLEGIVELI</sequence>
<evidence type="ECO:0000259" key="9">
    <source>
        <dbReference type="Pfam" id="PF16922"/>
    </source>
</evidence>
<dbReference type="Gene3D" id="1.20.58.1030">
    <property type="match status" value="1"/>
</dbReference>
<dbReference type="OrthoDB" id="338231at2759"/>
<dbReference type="VEuPathDB" id="VectorBase:CQUJHB017210"/>
<dbReference type="Gene3D" id="3.40.5.60">
    <property type="match status" value="1"/>
</dbReference>
<dbReference type="PANTHER" id="PTHR21206:SF0">
    <property type="entry name" value="DNA REPLICATION COMPLEX GINS PROTEIN SLD5"/>
    <property type="match status" value="1"/>
</dbReference>
<dbReference type="InParanoid" id="B0WXS5"/>
<dbReference type="eggNOG" id="KOG3176">
    <property type="taxonomic scope" value="Eukaryota"/>
</dbReference>
<proteinExistence type="inferred from homology"/>
<evidence type="ECO:0000313" key="10">
    <source>
        <dbReference type="EMBL" id="EDS36735.1"/>
    </source>
</evidence>
<dbReference type="CDD" id="cd11711">
    <property type="entry name" value="GINS_A_Sld5"/>
    <property type="match status" value="1"/>
</dbReference>
<comment type="subcellular location">
    <subcellularLocation>
        <location evidence="1 6">Nucleus</location>
    </subcellularLocation>
</comment>
<dbReference type="EMBL" id="DS232173">
    <property type="protein sequence ID" value="EDS36735.1"/>
    <property type="molecule type" value="Genomic_DNA"/>
</dbReference>
<dbReference type="HOGENOM" id="CLU_071893_3_0_1"/>
<gene>
    <name evidence="11" type="primary">6044734</name>
    <name evidence="10" type="ORF">CpipJ_CPIJ011570</name>
</gene>
<dbReference type="Proteomes" id="UP000002320">
    <property type="component" value="Unassembled WGS sequence"/>
</dbReference>
<keyword evidence="5 6" id="KW-0539">Nucleus</keyword>
<dbReference type="PIRSF" id="PIRSF007764">
    <property type="entry name" value="Sld5"/>
    <property type="match status" value="1"/>
</dbReference>
<feature type="domain" description="DNA replication complex GINS protein SLD5 C-terminal" evidence="9">
    <location>
        <begin position="189"/>
        <end position="242"/>
    </location>
</feature>
<dbReference type="GO" id="GO:0000811">
    <property type="term" value="C:GINS complex"/>
    <property type="evidence" value="ECO:0007669"/>
    <property type="project" value="UniProtKB-UniRule"/>
</dbReference>
<dbReference type="Pfam" id="PF16922">
    <property type="entry name" value="SLD5_C"/>
    <property type="match status" value="1"/>
</dbReference>
<evidence type="ECO:0000313" key="12">
    <source>
        <dbReference type="Proteomes" id="UP000002320"/>
    </source>
</evidence>
<evidence type="ECO:0000256" key="5">
    <source>
        <dbReference type="ARBA" id="ARBA00023242"/>
    </source>
</evidence>
<evidence type="ECO:0000259" key="8">
    <source>
        <dbReference type="Pfam" id="PF05916"/>
    </source>
</evidence>
<reference evidence="10" key="1">
    <citation type="submission" date="2007-03" db="EMBL/GenBank/DDBJ databases">
        <title>Annotation of Culex pipiens quinquefasciatus.</title>
        <authorList>
            <consortium name="The Broad Institute Genome Sequencing Platform"/>
            <person name="Atkinson P.W."/>
            <person name="Hemingway J."/>
            <person name="Christensen B.M."/>
            <person name="Higgs S."/>
            <person name="Kodira C."/>
            <person name="Hannick L."/>
            <person name="Megy K."/>
            <person name="O'Leary S."/>
            <person name="Pearson M."/>
            <person name="Haas B.J."/>
            <person name="Mauceli E."/>
            <person name="Wortman J.R."/>
            <person name="Lee N.H."/>
            <person name="Guigo R."/>
            <person name="Stanke M."/>
            <person name="Alvarado L."/>
            <person name="Amedeo P."/>
            <person name="Antoine C.H."/>
            <person name="Arensburger P."/>
            <person name="Bidwell S.L."/>
            <person name="Crawford M."/>
            <person name="Camaro F."/>
            <person name="Devon K."/>
            <person name="Engels R."/>
            <person name="Hammond M."/>
            <person name="Howarth C."/>
            <person name="Koehrsen M."/>
            <person name="Lawson D."/>
            <person name="Montgomery P."/>
            <person name="Nene V."/>
            <person name="Nusbaum C."/>
            <person name="Puiu D."/>
            <person name="Romero-Severson J."/>
            <person name="Severson D.W."/>
            <person name="Shumway M."/>
            <person name="Sisk P."/>
            <person name="Stolte C."/>
            <person name="Zeng Q."/>
            <person name="Eisenstadt E."/>
            <person name="Fraser-Liggett C."/>
            <person name="Strausberg R."/>
            <person name="Galagan J."/>
            <person name="Birren B."/>
            <person name="Collins F.H."/>
        </authorList>
    </citation>
    <scope>NUCLEOTIDE SEQUENCE [LARGE SCALE GENOMIC DNA]</scope>
    <source>
        <strain evidence="10">JHB</strain>
    </source>
</reference>
<dbReference type="Pfam" id="PF05916">
    <property type="entry name" value="Sld5"/>
    <property type="match status" value="1"/>
</dbReference>
<feature type="region of interest" description="Disordered" evidence="7">
    <location>
        <begin position="1"/>
        <end position="43"/>
    </location>
</feature>
<protein>
    <recommendedName>
        <fullName evidence="3 6">DNA replication complex GINS protein SLD5</fullName>
    </recommendedName>
</protein>
<evidence type="ECO:0000313" key="11">
    <source>
        <dbReference type="EnsemblMetazoa" id="CPIJ011570-PA"/>
    </source>
</evidence>
<dbReference type="VEuPathDB" id="VectorBase:CPIJ011570"/>
<name>B0WXS5_CULQU</name>
<evidence type="ECO:0000256" key="4">
    <source>
        <dbReference type="ARBA" id="ARBA00022705"/>
    </source>
</evidence>
<dbReference type="InterPro" id="IPR021151">
    <property type="entry name" value="GINS_A"/>
</dbReference>
<dbReference type="InterPro" id="IPR008591">
    <property type="entry name" value="GINS_Sld5"/>
</dbReference>
<dbReference type="AlphaFoldDB" id="B0WXS5"/>
<dbReference type="KEGG" id="cqu:CpipJ_CPIJ011570"/>
<evidence type="ECO:0000256" key="6">
    <source>
        <dbReference type="PIRNR" id="PIRNR007764"/>
    </source>
</evidence>
<comment type="similarity">
    <text evidence="2 6">Belongs to the GINS4/SLD5 family.</text>
</comment>
<keyword evidence="12" id="KW-1185">Reference proteome</keyword>
<dbReference type="CDD" id="cd21692">
    <property type="entry name" value="GINS_B_Sld5"/>
    <property type="match status" value="1"/>
</dbReference>
<evidence type="ECO:0000256" key="3">
    <source>
        <dbReference type="ARBA" id="ARBA00014804"/>
    </source>
</evidence>
<dbReference type="InterPro" id="IPR036224">
    <property type="entry name" value="GINS_bundle-like_dom_sf"/>
</dbReference>
<evidence type="ECO:0000256" key="2">
    <source>
        <dbReference type="ARBA" id="ARBA00008187"/>
    </source>
</evidence>
<feature type="compositionally biased region" description="Acidic residues" evidence="7">
    <location>
        <begin position="18"/>
        <end position="43"/>
    </location>
</feature>
<dbReference type="STRING" id="7176.B0WXS5"/>
<keyword evidence="4 6" id="KW-0235">DNA replication</keyword>
<organism>
    <name type="scientific">Culex quinquefasciatus</name>
    <name type="common">Southern house mosquito</name>
    <name type="synonym">Culex pungens</name>
    <dbReference type="NCBI Taxonomy" id="7176"/>
    <lineage>
        <taxon>Eukaryota</taxon>
        <taxon>Metazoa</taxon>
        <taxon>Ecdysozoa</taxon>
        <taxon>Arthropoda</taxon>
        <taxon>Hexapoda</taxon>
        <taxon>Insecta</taxon>
        <taxon>Pterygota</taxon>
        <taxon>Neoptera</taxon>
        <taxon>Endopterygota</taxon>
        <taxon>Diptera</taxon>
        <taxon>Nematocera</taxon>
        <taxon>Culicoidea</taxon>
        <taxon>Culicidae</taxon>
        <taxon>Culicinae</taxon>
        <taxon>Culicini</taxon>
        <taxon>Culex</taxon>
        <taxon>Culex</taxon>
    </lineage>
</organism>
<dbReference type="InterPro" id="IPR031633">
    <property type="entry name" value="SLD5_C"/>
</dbReference>
<dbReference type="PANTHER" id="PTHR21206">
    <property type="entry name" value="SLD5 PROTEIN"/>
    <property type="match status" value="1"/>
</dbReference>
<feature type="domain" description="GINS subunit" evidence="8">
    <location>
        <begin position="104"/>
        <end position="169"/>
    </location>
</feature>
<comment type="function">
    <text evidence="6">The GINS complex plays an essential role in the initiation of DNA replication.</text>
</comment>
<dbReference type="InterPro" id="IPR038749">
    <property type="entry name" value="Sld5_GINS_A"/>
</dbReference>
<dbReference type="GO" id="GO:0000727">
    <property type="term" value="P:double-strand break repair via break-induced replication"/>
    <property type="evidence" value="ECO:0007669"/>
    <property type="project" value="TreeGrafter"/>
</dbReference>
<dbReference type="SUPFAM" id="SSF158573">
    <property type="entry name" value="GINS helical bundle-like"/>
    <property type="match status" value="1"/>
</dbReference>
<accession>B0WXS5</accession>
<dbReference type="FunCoup" id="B0WXS5">
    <property type="interactions" value="1245"/>
</dbReference>
<dbReference type="GO" id="GO:0006261">
    <property type="term" value="P:DNA-templated DNA replication"/>
    <property type="evidence" value="ECO:0007669"/>
    <property type="project" value="InterPro"/>
</dbReference>
<dbReference type="EnsemblMetazoa" id="CPIJ011570-RA">
    <property type="protein sequence ID" value="CPIJ011570-PA"/>
    <property type="gene ID" value="CPIJ011570"/>
</dbReference>
<evidence type="ECO:0000256" key="7">
    <source>
        <dbReference type="SAM" id="MobiDB-lite"/>
    </source>
</evidence>